<dbReference type="PANTHER" id="PTHR11879">
    <property type="entry name" value="ASPARTATE AMINOTRANSFERASE"/>
    <property type="match status" value="1"/>
</dbReference>
<comment type="similarity">
    <text evidence="2">Belongs to the class-I pyridoxal-phosphate-dependent aminotransferase family.</text>
</comment>
<comment type="cofactor">
    <cofactor evidence="1">
        <name>pyridoxal 5'-phosphate</name>
        <dbReference type="ChEBI" id="CHEBI:597326"/>
    </cofactor>
</comment>
<organism evidence="8 9">
    <name type="scientific">Acidaminobacter hydrogenoformans DSM 2784</name>
    <dbReference type="NCBI Taxonomy" id="1120920"/>
    <lineage>
        <taxon>Bacteria</taxon>
        <taxon>Bacillati</taxon>
        <taxon>Bacillota</taxon>
        <taxon>Clostridia</taxon>
        <taxon>Peptostreptococcales</taxon>
        <taxon>Acidaminobacteraceae</taxon>
        <taxon>Acidaminobacter</taxon>
    </lineage>
</organism>
<dbReference type="GO" id="GO:0006520">
    <property type="term" value="P:amino acid metabolic process"/>
    <property type="evidence" value="ECO:0007669"/>
    <property type="project" value="InterPro"/>
</dbReference>
<evidence type="ECO:0000256" key="3">
    <source>
        <dbReference type="ARBA" id="ARBA00011738"/>
    </source>
</evidence>
<evidence type="ECO:0000259" key="7">
    <source>
        <dbReference type="Pfam" id="PF00155"/>
    </source>
</evidence>
<evidence type="ECO:0000256" key="2">
    <source>
        <dbReference type="ARBA" id="ARBA00007441"/>
    </source>
</evidence>
<keyword evidence="6" id="KW-0663">Pyridoxal phosphate</keyword>
<dbReference type="AlphaFoldDB" id="A0A1G5RSB3"/>
<evidence type="ECO:0000313" key="8">
    <source>
        <dbReference type="EMBL" id="SCZ76159.1"/>
    </source>
</evidence>
<dbReference type="GO" id="GO:0042802">
    <property type="term" value="F:identical protein binding"/>
    <property type="evidence" value="ECO:0007669"/>
    <property type="project" value="TreeGrafter"/>
</dbReference>
<evidence type="ECO:0000313" key="9">
    <source>
        <dbReference type="Proteomes" id="UP000199208"/>
    </source>
</evidence>
<reference evidence="8 9" key="1">
    <citation type="submission" date="2016-10" db="EMBL/GenBank/DDBJ databases">
        <authorList>
            <person name="de Groot N.N."/>
        </authorList>
    </citation>
    <scope>NUCLEOTIDE SEQUENCE [LARGE SCALE GENOMIC DNA]</scope>
    <source>
        <strain evidence="8 9">DSM 2784</strain>
    </source>
</reference>
<dbReference type="STRING" id="1120920.SAMN03080599_00098"/>
<gene>
    <name evidence="8" type="ORF">SAMN03080599_00098</name>
</gene>
<dbReference type="InterPro" id="IPR004839">
    <property type="entry name" value="Aminotransferase_I/II_large"/>
</dbReference>
<name>A0A1G5RSB3_9FIRM</name>
<dbReference type="Pfam" id="PF00155">
    <property type="entry name" value="Aminotran_1_2"/>
    <property type="match status" value="1"/>
</dbReference>
<dbReference type="Proteomes" id="UP000199208">
    <property type="component" value="Unassembled WGS sequence"/>
</dbReference>
<protein>
    <submittedName>
        <fullName evidence="8">Aromatic-amino-acid transaminase</fullName>
    </submittedName>
</protein>
<dbReference type="InterPro" id="IPR015424">
    <property type="entry name" value="PyrdxlP-dep_Trfase"/>
</dbReference>
<dbReference type="InterPro" id="IPR000796">
    <property type="entry name" value="Asp_trans"/>
</dbReference>
<keyword evidence="9" id="KW-1185">Reference proteome</keyword>
<dbReference type="RefSeq" id="WP_170829205.1">
    <property type="nucleotide sequence ID" value="NZ_FMWL01000001.1"/>
</dbReference>
<evidence type="ECO:0000256" key="1">
    <source>
        <dbReference type="ARBA" id="ARBA00001933"/>
    </source>
</evidence>
<dbReference type="InterPro" id="IPR015422">
    <property type="entry name" value="PyrdxlP-dep_Trfase_small"/>
</dbReference>
<dbReference type="GO" id="GO:0030170">
    <property type="term" value="F:pyridoxal phosphate binding"/>
    <property type="evidence" value="ECO:0007669"/>
    <property type="project" value="InterPro"/>
</dbReference>
<dbReference type="Gene3D" id="3.40.640.10">
    <property type="entry name" value="Type I PLP-dependent aspartate aminotransferase-like (Major domain)"/>
    <property type="match status" value="1"/>
</dbReference>
<evidence type="ECO:0000256" key="4">
    <source>
        <dbReference type="ARBA" id="ARBA00022576"/>
    </source>
</evidence>
<keyword evidence="5" id="KW-0808">Transferase</keyword>
<dbReference type="PANTHER" id="PTHR11879:SF22">
    <property type="entry name" value="ASPARTATE AMINOTRANSFERASE, MITOCHONDRIAL"/>
    <property type="match status" value="1"/>
</dbReference>
<dbReference type="EMBL" id="FMWL01000001">
    <property type="protein sequence ID" value="SCZ76159.1"/>
    <property type="molecule type" value="Genomic_DNA"/>
</dbReference>
<evidence type="ECO:0000256" key="6">
    <source>
        <dbReference type="ARBA" id="ARBA00022898"/>
    </source>
</evidence>
<dbReference type="GO" id="GO:0008483">
    <property type="term" value="F:transaminase activity"/>
    <property type="evidence" value="ECO:0007669"/>
    <property type="project" value="UniProtKB-KW"/>
</dbReference>
<evidence type="ECO:0000256" key="5">
    <source>
        <dbReference type="ARBA" id="ARBA00022679"/>
    </source>
</evidence>
<proteinExistence type="inferred from homology"/>
<keyword evidence="4" id="KW-0032">Aminotransferase</keyword>
<dbReference type="SUPFAM" id="SSF53383">
    <property type="entry name" value="PLP-dependent transferases"/>
    <property type="match status" value="1"/>
</dbReference>
<dbReference type="InterPro" id="IPR015421">
    <property type="entry name" value="PyrdxlP-dep_Trfase_major"/>
</dbReference>
<dbReference type="Gene3D" id="3.90.1150.10">
    <property type="entry name" value="Aspartate Aminotransferase, domain 1"/>
    <property type="match status" value="1"/>
</dbReference>
<dbReference type="CDD" id="cd00609">
    <property type="entry name" value="AAT_like"/>
    <property type="match status" value="1"/>
</dbReference>
<accession>A0A1G5RSB3</accession>
<comment type="subunit">
    <text evidence="3">Homodimer.</text>
</comment>
<sequence length="411" mass="45400">MNSHFSMVAPHSKRPVVPDVIFGTGREAQDAEAKYGFEKVINSTLGVLMDDTGQLVFLPTVMERLRDLPDSELGAYAPIAGLPDYLSAVQEACFRGHKPNAFTEAVATPGGTGAIKHAVWNYTEMGDEVLIADWYWAPYKTIAEEHGRRIRTFNYFKGDGMNVEAFKGAASELIAAQERVLIILNTPAHNPTGYSISEGEWEEIMGFLREQAKDAAKKIILMVDVAYIDFAGSIEASRDFFKHFGDLPQNLLVLTAFSLSKGYTMYGMRGGAIICLAATQALALEFKDVCSYSNRAAWSNGTRAAMRILADVYKDPVLFQKVEAEREVFKDLLNARNKAFMEEAEKVGLQVCPFRDGFFITIPCKDPAAVSNALKKENLFAVPLQGGLRFAPCAVSEEKCRIAPAMIKKYV</sequence>
<feature type="domain" description="Aminotransferase class I/classII large" evidence="7">
    <location>
        <begin position="40"/>
        <end position="403"/>
    </location>
</feature>